<proteinExistence type="predicted"/>
<dbReference type="EMBL" id="QGNA01000001">
    <property type="protein sequence ID" value="PWS37914.1"/>
    <property type="molecule type" value="Genomic_DNA"/>
</dbReference>
<sequence length="67" mass="7317">MLKPVLPVVLLALAGCAADRSVPLTGDSERPAWLPEQPPRYERYPLPDALGDTLALRRTEPRGLPQA</sequence>
<evidence type="ECO:0000313" key="1">
    <source>
        <dbReference type="EMBL" id="PWS37914.1"/>
    </source>
</evidence>
<dbReference type="OrthoDB" id="9994323at2"/>
<organism evidence="1 2">
    <name type="scientific">Falsiroseomonas bella</name>
    <dbReference type="NCBI Taxonomy" id="2184016"/>
    <lineage>
        <taxon>Bacteria</taxon>
        <taxon>Pseudomonadati</taxon>
        <taxon>Pseudomonadota</taxon>
        <taxon>Alphaproteobacteria</taxon>
        <taxon>Acetobacterales</taxon>
        <taxon>Roseomonadaceae</taxon>
        <taxon>Falsiroseomonas</taxon>
    </lineage>
</organism>
<dbReference type="RefSeq" id="WP_109868536.1">
    <property type="nucleotide sequence ID" value="NZ_QGNA01000001.1"/>
</dbReference>
<evidence type="ECO:0000313" key="2">
    <source>
        <dbReference type="Proteomes" id="UP000245765"/>
    </source>
</evidence>
<name>A0A317FFQ9_9PROT</name>
<accession>A0A317FFQ9</accession>
<reference evidence="2" key="1">
    <citation type="submission" date="2018-05" db="EMBL/GenBank/DDBJ databases">
        <authorList>
            <person name="Du Z."/>
            <person name="Wang X."/>
        </authorList>
    </citation>
    <scope>NUCLEOTIDE SEQUENCE [LARGE SCALE GENOMIC DNA]</scope>
    <source>
        <strain evidence="2">CQN31</strain>
    </source>
</reference>
<dbReference type="Proteomes" id="UP000245765">
    <property type="component" value="Unassembled WGS sequence"/>
</dbReference>
<comment type="caution">
    <text evidence="1">The sequence shown here is derived from an EMBL/GenBank/DDBJ whole genome shotgun (WGS) entry which is preliminary data.</text>
</comment>
<keyword evidence="2" id="KW-1185">Reference proteome</keyword>
<dbReference type="AlphaFoldDB" id="A0A317FFQ9"/>
<protein>
    <submittedName>
        <fullName evidence="1">Uncharacterized protein</fullName>
    </submittedName>
</protein>
<dbReference type="PROSITE" id="PS51257">
    <property type="entry name" value="PROKAR_LIPOPROTEIN"/>
    <property type="match status" value="1"/>
</dbReference>
<gene>
    <name evidence="1" type="ORF">DFH01_00945</name>
</gene>